<dbReference type="Gene3D" id="3.40.190.170">
    <property type="entry name" value="Bacterial extracellular solute-binding protein, family 7"/>
    <property type="match status" value="1"/>
</dbReference>
<evidence type="ECO:0000313" key="8">
    <source>
        <dbReference type="Proteomes" id="UP000199628"/>
    </source>
</evidence>
<keyword evidence="8" id="KW-1185">Reference proteome</keyword>
<keyword evidence="4 6" id="KW-0732">Signal</keyword>
<evidence type="ECO:0000256" key="2">
    <source>
        <dbReference type="ARBA" id="ARBA00009023"/>
    </source>
</evidence>
<evidence type="ECO:0000256" key="3">
    <source>
        <dbReference type="ARBA" id="ARBA00022448"/>
    </source>
</evidence>
<evidence type="ECO:0000256" key="1">
    <source>
        <dbReference type="ARBA" id="ARBA00004418"/>
    </source>
</evidence>
<dbReference type="OrthoDB" id="9776801at2"/>
<proteinExistence type="inferred from homology"/>
<keyword evidence="5" id="KW-0574">Periplasm</keyword>
<feature type="signal peptide" evidence="6">
    <location>
        <begin position="1"/>
        <end position="23"/>
    </location>
</feature>
<evidence type="ECO:0000256" key="5">
    <source>
        <dbReference type="ARBA" id="ARBA00022764"/>
    </source>
</evidence>
<reference evidence="8" key="1">
    <citation type="submission" date="2016-10" db="EMBL/GenBank/DDBJ databases">
        <authorList>
            <person name="Varghese N."/>
            <person name="Submissions S."/>
        </authorList>
    </citation>
    <scope>NUCLEOTIDE SEQUENCE [LARGE SCALE GENOMIC DNA]</scope>
    <source>
        <strain evidence="8">CGMCC 1.9108</strain>
    </source>
</reference>
<sequence>MNPIKKSALVFTGLVASATGAMAQTEMRCSHQLPPAHHIAQVIDRWAAEVEALSEGEIDVQIFGADSLVGARENIVATAKGDIECAFSLNFQWGKTLPIMNVTVAPFAFGDVDIWRKWPTSEAAAFLEEKLLEKGVKNVVWMFQTNTSVFTTNGEPLVAPEDFQGLKFRGLTPPFDAAFTALGATPTAMPGSEVYQALATGVIDGAITDVAAAVSRKYYEVQDAFTVVPVLSAYLHGYLNPAFYDGLSDKSKAALEEAGLKAAEWAVEASVAAGAAGPDQLREKGVKVHIATPEENAALEAVMRPAFDKAFGEGDAASQKLLDLLAKM</sequence>
<dbReference type="PANTHER" id="PTHR33376:SF7">
    <property type="entry name" value="C4-DICARBOXYLATE-BINDING PROTEIN DCTB"/>
    <property type="match status" value="1"/>
</dbReference>
<dbReference type="PANTHER" id="PTHR33376">
    <property type="match status" value="1"/>
</dbReference>
<dbReference type="GO" id="GO:0055085">
    <property type="term" value="P:transmembrane transport"/>
    <property type="evidence" value="ECO:0007669"/>
    <property type="project" value="InterPro"/>
</dbReference>
<name>A0A1G6VQ05_9RHOB</name>
<dbReference type="GO" id="GO:0042597">
    <property type="term" value="C:periplasmic space"/>
    <property type="evidence" value="ECO:0007669"/>
    <property type="project" value="UniProtKB-SubCell"/>
</dbReference>
<evidence type="ECO:0000256" key="6">
    <source>
        <dbReference type="SAM" id="SignalP"/>
    </source>
</evidence>
<keyword evidence="3" id="KW-0813">Transport</keyword>
<dbReference type="EMBL" id="FMZV01000008">
    <property type="protein sequence ID" value="SDD55513.1"/>
    <property type="molecule type" value="Genomic_DNA"/>
</dbReference>
<protein>
    <submittedName>
        <fullName evidence="7">C4-dicarboxylate-binding protein DctP</fullName>
    </submittedName>
</protein>
<comment type="subcellular location">
    <subcellularLocation>
        <location evidence="1">Periplasm</location>
    </subcellularLocation>
</comment>
<dbReference type="Pfam" id="PF03480">
    <property type="entry name" value="DctP"/>
    <property type="match status" value="1"/>
</dbReference>
<feature type="chain" id="PRO_5011517524" evidence="6">
    <location>
        <begin position="24"/>
        <end position="328"/>
    </location>
</feature>
<dbReference type="RefSeq" id="WP_093032057.1">
    <property type="nucleotide sequence ID" value="NZ_FMZV01000008.1"/>
</dbReference>
<evidence type="ECO:0000256" key="4">
    <source>
        <dbReference type="ARBA" id="ARBA00022729"/>
    </source>
</evidence>
<organism evidence="7 8">
    <name type="scientific">Ruegeria marina</name>
    <dbReference type="NCBI Taxonomy" id="639004"/>
    <lineage>
        <taxon>Bacteria</taxon>
        <taxon>Pseudomonadati</taxon>
        <taxon>Pseudomonadota</taxon>
        <taxon>Alphaproteobacteria</taxon>
        <taxon>Rhodobacterales</taxon>
        <taxon>Roseobacteraceae</taxon>
        <taxon>Ruegeria</taxon>
    </lineage>
</organism>
<dbReference type="InterPro" id="IPR038404">
    <property type="entry name" value="TRAP_DctP_sf"/>
</dbReference>
<dbReference type="NCBIfam" id="NF037995">
    <property type="entry name" value="TRAP_S1"/>
    <property type="match status" value="1"/>
</dbReference>
<evidence type="ECO:0000313" key="7">
    <source>
        <dbReference type="EMBL" id="SDD55513.1"/>
    </source>
</evidence>
<gene>
    <name evidence="7" type="ORF">SAMN04488239_108122</name>
</gene>
<comment type="similarity">
    <text evidence="2">Belongs to the bacterial solute-binding protein 7 family.</text>
</comment>
<accession>A0A1G6VQ05</accession>
<dbReference type="STRING" id="639004.SAMN04488239_108122"/>
<dbReference type="Proteomes" id="UP000199628">
    <property type="component" value="Unassembled WGS sequence"/>
</dbReference>
<dbReference type="InterPro" id="IPR018389">
    <property type="entry name" value="DctP_fam"/>
</dbReference>
<dbReference type="AlphaFoldDB" id="A0A1G6VQ05"/>